<dbReference type="RefSeq" id="WP_051641947.1">
    <property type="nucleotide sequence ID" value="NZ_JAGSGC010000028.1"/>
</dbReference>
<accession>A0A066RWM5</accession>
<sequence length="77" mass="8310">MYVCLCHGISDKKIVKLVEESGVSDIRGIKAITPLGSQCGKCIRQAKSIIQHVVLERDTSQDISVIDITAVALKKAS</sequence>
<keyword evidence="1" id="KW-0813">Transport</keyword>
<protein>
    <recommendedName>
        <fullName evidence="8">Bacterioferritin-associated ferredoxin</fullName>
    </recommendedName>
</protein>
<dbReference type="OrthoDB" id="9815350at2"/>
<dbReference type="AlphaFoldDB" id="A0A066RWM5"/>
<evidence type="ECO:0000256" key="7">
    <source>
        <dbReference type="ARBA" id="ARBA00034078"/>
    </source>
</evidence>
<dbReference type="Pfam" id="PF04324">
    <property type="entry name" value="Fer2_BFD"/>
    <property type="match status" value="1"/>
</dbReference>
<dbReference type="GO" id="GO:0046872">
    <property type="term" value="F:metal ion binding"/>
    <property type="evidence" value="ECO:0007669"/>
    <property type="project" value="UniProtKB-KW"/>
</dbReference>
<dbReference type="GO" id="GO:0051537">
    <property type="term" value="F:2 iron, 2 sulfur cluster binding"/>
    <property type="evidence" value="ECO:0007669"/>
    <property type="project" value="UniProtKB-KW"/>
</dbReference>
<feature type="domain" description="BFD-like [2Fe-2S]-binding" evidence="10">
    <location>
        <begin position="2"/>
        <end position="51"/>
    </location>
</feature>
<evidence type="ECO:0000259" key="10">
    <source>
        <dbReference type="Pfam" id="PF04324"/>
    </source>
</evidence>
<evidence type="ECO:0000256" key="9">
    <source>
        <dbReference type="ARBA" id="ARBA00046332"/>
    </source>
</evidence>
<reference evidence="11 12" key="1">
    <citation type="submission" date="2014-04" db="EMBL/GenBank/DDBJ databases">
        <title>Draft genome sequence of Photobacterium halotolerans S2753: a solonamide, ngercheumicin and holomycin producer.</title>
        <authorList>
            <person name="Machado H.R."/>
            <person name="Gram L."/>
        </authorList>
    </citation>
    <scope>NUCLEOTIDE SEQUENCE [LARGE SCALE GENOMIC DNA]</scope>
    <source>
        <strain evidence="11 12">S2753</strain>
    </source>
</reference>
<keyword evidence="6" id="KW-0411">Iron-sulfur</keyword>
<evidence type="ECO:0000256" key="1">
    <source>
        <dbReference type="ARBA" id="ARBA00022448"/>
    </source>
</evidence>
<evidence type="ECO:0000256" key="4">
    <source>
        <dbReference type="ARBA" id="ARBA00022982"/>
    </source>
</evidence>
<evidence type="ECO:0000256" key="6">
    <source>
        <dbReference type="ARBA" id="ARBA00023014"/>
    </source>
</evidence>
<keyword evidence="2" id="KW-0001">2Fe-2S</keyword>
<dbReference type="EMBL" id="JMIB01000014">
    <property type="protein sequence ID" value="KDM92087.1"/>
    <property type="molecule type" value="Genomic_DNA"/>
</dbReference>
<dbReference type="STRING" id="1654360.EA58_08265"/>
<keyword evidence="12" id="KW-1185">Reference proteome</keyword>
<comment type="caution">
    <text evidence="11">The sequence shown here is derived from an EMBL/GenBank/DDBJ whole genome shotgun (WGS) entry which is preliminary data.</text>
</comment>
<gene>
    <name evidence="11" type="ORF">EA58_08265</name>
</gene>
<dbReference type="Gene3D" id="1.10.10.1100">
    <property type="entry name" value="BFD-like [2Fe-2S]-binding domain"/>
    <property type="match status" value="1"/>
</dbReference>
<keyword evidence="3" id="KW-0479">Metal-binding</keyword>
<evidence type="ECO:0000256" key="5">
    <source>
        <dbReference type="ARBA" id="ARBA00023004"/>
    </source>
</evidence>
<keyword evidence="4" id="KW-0249">Electron transport</keyword>
<evidence type="ECO:0000256" key="8">
    <source>
        <dbReference type="ARBA" id="ARBA00039386"/>
    </source>
</evidence>
<proteinExistence type="inferred from homology"/>
<evidence type="ECO:0000256" key="2">
    <source>
        <dbReference type="ARBA" id="ARBA00022714"/>
    </source>
</evidence>
<comment type="cofactor">
    <cofactor evidence="7">
        <name>[2Fe-2S] cluster</name>
        <dbReference type="ChEBI" id="CHEBI:190135"/>
    </cofactor>
</comment>
<dbReference type="InterPro" id="IPR041854">
    <property type="entry name" value="BFD-like_2Fe2S-bd_dom_sf"/>
</dbReference>
<dbReference type="PANTHER" id="PTHR37424">
    <property type="entry name" value="BACTERIOFERRITIN-ASSOCIATED FERREDOXIN"/>
    <property type="match status" value="1"/>
</dbReference>
<name>A0A066RWM5_9GAMM</name>
<evidence type="ECO:0000256" key="3">
    <source>
        <dbReference type="ARBA" id="ARBA00022723"/>
    </source>
</evidence>
<organism evidence="11 12">
    <name type="scientific">Photobacterium galatheae</name>
    <dbReference type="NCBI Taxonomy" id="1654360"/>
    <lineage>
        <taxon>Bacteria</taxon>
        <taxon>Pseudomonadati</taxon>
        <taxon>Pseudomonadota</taxon>
        <taxon>Gammaproteobacteria</taxon>
        <taxon>Vibrionales</taxon>
        <taxon>Vibrionaceae</taxon>
        <taxon>Photobacterium</taxon>
    </lineage>
</organism>
<dbReference type="PANTHER" id="PTHR37424:SF1">
    <property type="entry name" value="BACTERIOFERRITIN-ASSOCIATED FERREDOXIN"/>
    <property type="match status" value="1"/>
</dbReference>
<keyword evidence="5" id="KW-0408">Iron</keyword>
<dbReference type="InterPro" id="IPR052371">
    <property type="entry name" value="BFD-associated_ferredoxin"/>
</dbReference>
<evidence type="ECO:0000313" key="12">
    <source>
        <dbReference type="Proteomes" id="UP000027192"/>
    </source>
</evidence>
<comment type="similarity">
    <text evidence="9">Belongs to the Bfd family.</text>
</comment>
<dbReference type="InterPro" id="IPR007419">
    <property type="entry name" value="BFD-like_2Fe2S-bd_dom"/>
</dbReference>
<evidence type="ECO:0000313" key="11">
    <source>
        <dbReference type="EMBL" id="KDM92087.1"/>
    </source>
</evidence>
<dbReference type="Proteomes" id="UP000027192">
    <property type="component" value="Unassembled WGS sequence"/>
</dbReference>